<gene>
    <name evidence="1" type="ORF">OCBIM_22019711mg</name>
</gene>
<dbReference type="AlphaFoldDB" id="A0A0L8H9R2"/>
<accession>A0A0L8H9R2</accession>
<feature type="non-terminal residue" evidence="1">
    <location>
        <position position="66"/>
    </location>
</feature>
<organism evidence="1">
    <name type="scientific">Octopus bimaculoides</name>
    <name type="common">California two-spotted octopus</name>
    <dbReference type="NCBI Taxonomy" id="37653"/>
    <lineage>
        <taxon>Eukaryota</taxon>
        <taxon>Metazoa</taxon>
        <taxon>Spiralia</taxon>
        <taxon>Lophotrochozoa</taxon>
        <taxon>Mollusca</taxon>
        <taxon>Cephalopoda</taxon>
        <taxon>Coleoidea</taxon>
        <taxon>Octopodiformes</taxon>
        <taxon>Octopoda</taxon>
        <taxon>Incirrata</taxon>
        <taxon>Octopodidae</taxon>
        <taxon>Octopus</taxon>
    </lineage>
</organism>
<reference evidence="1" key="1">
    <citation type="submission" date="2015-07" db="EMBL/GenBank/DDBJ databases">
        <title>MeaNS - Measles Nucleotide Surveillance Program.</title>
        <authorList>
            <person name="Tran T."/>
            <person name="Druce J."/>
        </authorList>
    </citation>
    <scope>NUCLEOTIDE SEQUENCE</scope>
    <source>
        <strain evidence="1">UCB-OBI-ISO-001</strain>
        <tissue evidence="1">Gonad</tissue>
    </source>
</reference>
<evidence type="ECO:0000313" key="1">
    <source>
        <dbReference type="EMBL" id="KOF85804.1"/>
    </source>
</evidence>
<name>A0A0L8H9R2_OCTBM</name>
<dbReference type="EMBL" id="KQ418804">
    <property type="protein sequence ID" value="KOF85804.1"/>
    <property type="molecule type" value="Genomic_DNA"/>
</dbReference>
<sequence>MKHEAEEHKMVRSHIYLYTHTHSIGNPQTCNMESLVTHVHMPAHMHTHTHTHTHITQWEMKMCRYA</sequence>
<proteinExistence type="predicted"/>
<protein>
    <submittedName>
        <fullName evidence="1">Uncharacterized protein</fullName>
    </submittedName>
</protein>